<dbReference type="Proteomes" id="UP000280792">
    <property type="component" value="Unassembled WGS sequence"/>
</dbReference>
<gene>
    <name evidence="3" type="ORF">D0544_04300</name>
</gene>
<comment type="caution">
    <text evidence="3">The sequence shown here is derived from an EMBL/GenBank/DDBJ whole genome shotgun (WGS) entry which is preliminary data.</text>
</comment>
<sequence length="256" mass="28452">MRPGSALALILLVQLLPSLSLAATLRLAADSWYPYNGDPRSDHPGYMIELAREITREAGHGVDYRLLPWSRSLLEARKGNVDCVVGAFRGDAPDFLYPDQSMGREDTAFFSLAANRHLNISSVEELEGVRIAVINGYSYGDQIDEFVKRNRTSSQLMITSGNTPLARNVRLLLAGRVELLIASPNALKATLKQMSLEDAVVEVGRMNNPEELYIACAPGSDRAEYFVRLLSDGVKRLRASGRLQQILDRYGLQDWQ</sequence>
<dbReference type="Gene3D" id="3.40.190.10">
    <property type="entry name" value="Periplasmic binding protein-like II"/>
    <property type="match status" value="2"/>
</dbReference>
<evidence type="ECO:0000313" key="3">
    <source>
        <dbReference type="EMBL" id="RRJ84337.1"/>
    </source>
</evidence>
<organism evidence="3 4">
    <name type="scientific">Aestuariirhabdus litorea</name>
    <dbReference type="NCBI Taxonomy" id="2528527"/>
    <lineage>
        <taxon>Bacteria</taxon>
        <taxon>Pseudomonadati</taxon>
        <taxon>Pseudomonadota</taxon>
        <taxon>Gammaproteobacteria</taxon>
        <taxon>Oceanospirillales</taxon>
        <taxon>Aestuariirhabdaceae</taxon>
        <taxon>Aestuariirhabdus</taxon>
    </lineage>
</organism>
<comment type="similarity">
    <text evidence="1">Belongs to the bacterial solute-binding protein 3 family.</text>
</comment>
<evidence type="ECO:0000256" key="1">
    <source>
        <dbReference type="ARBA" id="ARBA00010333"/>
    </source>
</evidence>
<protein>
    <submittedName>
        <fullName evidence="3">Uncharacterized protein</fullName>
    </submittedName>
</protein>
<evidence type="ECO:0000313" key="4">
    <source>
        <dbReference type="Proteomes" id="UP000280792"/>
    </source>
</evidence>
<keyword evidence="2" id="KW-0732">Signal</keyword>
<dbReference type="PANTHER" id="PTHR35936">
    <property type="entry name" value="MEMBRANE-BOUND LYTIC MUREIN TRANSGLYCOSYLASE F"/>
    <property type="match status" value="1"/>
</dbReference>
<dbReference type="AlphaFoldDB" id="A0A3P3VPT9"/>
<feature type="signal peptide" evidence="2">
    <location>
        <begin position="1"/>
        <end position="22"/>
    </location>
</feature>
<feature type="chain" id="PRO_5018323319" evidence="2">
    <location>
        <begin position="23"/>
        <end position="256"/>
    </location>
</feature>
<proteinExistence type="inferred from homology"/>
<accession>A0A3P3VPT9</accession>
<dbReference type="EMBL" id="QWEZ01000001">
    <property type="protein sequence ID" value="RRJ84337.1"/>
    <property type="molecule type" value="Genomic_DNA"/>
</dbReference>
<dbReference type="PANTHER" id="PTHR35936:SF25">
    <property type="entry name" value="ABC TRANSPORTER SUBSTRATE-BINDING PROTEIN"/>
    <property type="match status" value="1"/>
</dbReference>
<name>A0A3P3VPT9_9GAMM</name>
<keyword evidence="4" id="KW-1185">Reference proteome</keyword>
<reference evidence="3 4" key="2">
    <citation type="submission" date="2018-12" db="EMBL/GenBank/DDBJ databases">
        <title>Simiduia agarivorans gen. nov., sp. nov., a marine, agarolytic bacterium isolated from shallow coastal water from Keelung, Taiwan.</title>
        <authorList>
            <person name="Shieh W.Y."/>
        </authorList>
    </citation>
    <scope>NUCLEOTIDE SEQUENCE [LARGE SCALE GENOMIC DNA]</scope>
    <source>
        <strain evidence="3 4">GTF-13</strain>
    </source>
</reference>
<reference evidence="3 4" key="1">
    <citation type="submission" date="2018-08" db="EMBL/GenBank/DDBJ databases">
        <authorList>
            <person name="Khan S.A."/>
        </authorList>
    </citation>
    <scope>NUCLEOTIDE SEQUENCE [LARGE SCALE GENOMIC DNA]</scope>
    <source>
        <strain evidence="3 4">GTF-13</strain>
    </source>
</reference>
<dbReference type="SUPFAM" id="SSF53850">
    <property type="entry name" value="Periplasmic binding protein-like II"/>
    <property type="match status" value="1"/>
</dbReference>
<evidence type="ECO:0000256" key="2">
    <source>
        <dbReference type="SAM" id="SignalP"/>
    </source>
</evidence>